<feature type="domain" description="EAL" evidence="2">
    <location>
        <begin position="422"/>
        <end position="677"/>
    </location>
</feature>
<gene>
    <name evidence="5" type="ORF">MNBD_GAMMA12-1859</name>
</gene>
<dbReference type="FunFam" id="3.30.70.270:FF:000001">
    <property type="entry name" value="Diguanylate cyclase domain protein"/>
    <property type="match status" value="1"/>
</dbReference>
<dbReference type="PROSITE" id="PS50885">
    <property type="entry name" value="HAMP"/>
    <property type="match status" value="1"/>
</dbReference>
<dbReference type="SUPFAM" id="SSF158472">
    <property type="entry name" value="HAMP domain-like"/>
    <property type="match status" value="1"/>
</dbReference>
<feature type="transmembrane region" description="Helical" evidence="1">
    <location>
        <begin position="152"/>
        <end position="171"/>
    </location>
</feature>
<keyword evidence="1" id="KW-0812">Transmembrane</keyword>
<dbReference type="CDD" id="cd01949">
    <property type="entry name" value="GGDEF"/>
    <property type="match status" value="1"/>
</dbReference>
<dbReference type="Gene3D" id="3.30.70.270">
    <property type="match status" value="1"/>
</dbReference>
<keyword evidence="1" id="KW-1133">Transmembrane helix</keyword>
<evidence type="ECO:0000259" key="3">
    <source>
        <dbReference type="PROSITE" id="PS50885"/>
    </source>
</evidence>
<evidence type="ECO:0000259" key="2">
    <source>
        <dbReference type="PROSITE" id="PS50883"/>
    </source>
</evidence>
<protein>
    <submittedName>
        <fullName evidence="5">Diguanylate cyclase/phosphodiesterase (GGDEF &amp; EAL domains) with PAS/PAC sensor(S)</fullName>
    </submittedName>
</protein>
<keyword evidence="1" id="KW-0472">Membrane</keyword>
<dbReference type="InterPro" id="IPR003660">
    <property type="entry name" value="HAMP_dom"/>
</dbReference>
<feature type="domain" description="HAMP" evidence="3">
    <location>
        <begin position="169"/>
        <end position="221"/>
    </location>
</feature>
<dbReference type="PANTHER" id="PTHR33121">
    <property type="entry name" value="CYCLIC DI-GMP PHOSPHODIESTERASE PDEF"/>
    <property type="match status" value="1"/>
</dbReference>
<dbReference type="Gene3D" id="3.20.20.450">
    <property type="entry name" value="EAL domain"/>
    <property type="match status" value="1"/>
</dbReference>
<dbReference type="SMART" id="SM00267">
    <property type="entry name" value="GGDEF"/>
    <property type="match status" value="1"/>
</dbReference>
<proteinExistence type="predicted"/>
<dbReference type="InterPro" id="IPR050706">
    <property type="entry name" value="Cyclic-di-GMP_PDE-like"/>
</dbReference>
<dbReference type="SUPFAM" id="SSF141868">
    <property type="entry name" value="EAL domain-like"/>
    <property type="match status" value="1"/>
</dbReference>
<dbReference type="InterPro" id="IPR029787">
    <property type="entry name" value="Nucleotide_cyclase"/>
</dbReference>
<dbReference type="InterPro" id="IPR001633">
    <property type="entry name" value="EAL_dom"/>
</dbReference>
<dbReference type="Pfam" id="PF00563">
    <property type="entry name" value="EAL"/>
    <property type="match status" value="1"/>
</dbReference>
<dbReference type="InterPro" id="IPR043128">
    <property type="entry name" value="Rev_trsase/Diguanyl_cyclase"/>
</dbReference>
<reference evidence="5" key="1">
    <citation type="submission" date="2018-06" db="EMBL/GenBank/DDBJ databases">
        <authorList>
            <person name="Zhirakovskaya E."/>
        </authorList>
    </citation>
    <scope>NUCLEOTIDE SEQUENCE</scope>
</reference>
<dbReference type="SMART" id="SM00052">
    <property type="entry name" value="EAL"/>
    <property type="match status" value="1"/>
</dbReference>
<dbReference type="PROSITE" id="PS50883">
    <property type="entry name" value="EAL"/>
    <property type="match status" value="1"/>
</dbReference>
<dbReference type="InterPro" id="IPR035919">
    <property type="entry name" value="EAL_sf"/>
</dbReference>
<dbReference type="SUPFAM" id="SSF55073">
    <property type="entry name" value="Nucleotide cyclase"/>
    <property type="match status" value="1"/>
</dbReference>
<dbReference type="GO" id="GO:0007165">
    <property type="term" value="P:signal transduction"/>
    <property type="evidence" value="ECO:0007669"/>
    <property type="project" value="InterPro"/>
</dbReference>
<evidence type="ECO:0000256" key="1">
    <source>
        <dbReference type="SAM" id="Phobius"/>
    </source>
</evidence>
<accession>A0A3B0YLR3</accession>
<sequence length="685" mass="76829">MSLKYRIAIVIFILETVMMTVVFSFTLTRTQQVNGKLFADTENVIVNILADLSRVALITLEYGELRPYIKMIQRDPQVIKVLVLNANNQIVAADKASDIGRMAPSIKTADNVFWHKKTISGVSGELGTVLVKFSHENLRQLNRGVITEGIKIALLGMIIIALIGLLTGFLLTRRLQIVSDAARRISKGQFEVKTQLQGNDELSVLGQLFDQMAGSFKHYIESLKHGKIELRKARDELEVKVAERTTELEYVALHDSLTNLPNRQLYTERLLAAIEFSSVENDHLAVMMIDLNSFKLINDAHGHSTGDFVLIEAAKRFKQALRRSDTVARLGGDEFAIVLPAADLCTALKVADSIQSAIAPAMHIHNHDLCLSCSIGIAIYPEHGSQANLLLQRADIAMYSCKNNNLAHTTYSTALDTDSAGLLSLTRDLKQAITKNQFELYYQPKFSFITGDLMGAEALLRWNRGDEFVMPDTFIPIAEQTNFINELTYWVIEEGFNQCLLWNQHRQDSEIISISINLATKTLDDEELPHRISELLKGTEYFEKQLILEITETGIMADPHHSLNVLRQLDKMGLGISIDDFGTGYSSLVYLKKLPVDEIKIDRAFVMDMLKDNESGIIIRSIIDLAHNLGLTVVAEGVETAEVWNALRELNCNYCQGYFTGKPMSARDFEAQFIHNSHKQLAIKN</sequence>
<dbReference type="Gene3D" id="6.10.340.10">
    <property type="match status" value="1"/>
</dbReference>
<organism evidence="5">
    <name type="scientific">hydrothermal vent metagenome</name>
    <dbReference type="NCBI Taxonomy" id="652676"/>
    <lineage>
        <taxon>unclassified sequences</taxon>
        <taxon>metagenomes</taxon>
        <taxon>ecological metagenomes</taxon>
    </lineage>
</organism>
<dbReference type="Pfam" id="PF00672">
    <property type="entry name" value="HAMP"/>
    <property type="match status" value="1"/>
</dbReference>
<dbReference type="InterPro" id="IPR000160">
    <property type="entry name" value="GGDEF_dom"/>
</dbReference>
<dbReference type="Pfam" id="PF00990">
    <property type="entry name" value="GGDEF"/>
    <property type="match status" value="1"/>
</dbReference>
<evidence type="ECO:0000313" key="5">
    <source>
        <dbReference type="EMBL" id="VAW76202.1"/>
    </source>
</evidence>
<dbReference type="SMART" id="SM00304">
    <property type="entry name" value="HAMP"/>
    <property type="match status" value="1"/>
</dbReference>
<evidence type="ECO:0000259" key="4">
    <source>
        <dbReference type="PROSITE" id="PS50887"/>
    </source>
</evidence>
<dbReference type="CDD" id="cd01948">
    <property type="entry name" value="EAL"/>
    <property type="match status" value="1"/>
</dbReference>
<feature type="transmembrane region" description="Helical" evidence="1">
    <location>
        <begin position="6"/>
        <end position="27"/>
    </location>
</feature>
<dbReference type="AlphaFoldDB" id="A0A3B0YLR3"/>
<dbReference type="CDD" id="cd06225">
    <property type="entry name" value="HAMP"/>
    <property type="match status" value="1"/>
</dbReference>
<feature type="domain" description="GGDEF" evidence="4">
    <location>
        <begin position="282"/>
        <end position="414"/>
    </location>
</feature>
<name>A0A3B0YLR3_9ZZZZ</name>
<dbReference type="PROSITE" id="PS50887">
    <property type="entry name" value="GGDEF"/>
    <property type="match status" value="1"/>
</dbReference>
<dbReference type="EMBL" id="UOFL01000101">
    <property type="protein sequence ID" value="VAW76202.1"/>
    <property type="molecule type" value="Genomic_DNA"/>
</dbReference>
<dbReference type="GO" id="GO:0071111">
    <property type="term" value="F:cyclic-guanylate-specific phosphodiesterase activity"/>
    <property type="evidence" value="ECO:0007669"/>
    <property type="project" value="InterPro"/>
</dbReference>
<dbReference type="PANTHER" id="PTHR33121:SF70">
    <property type="entry name" value="SIGNALING PROTEIN YKOW"/>
    <property type="match status" value="1"/>
</dbReference>
<dbReference type="NCBIfam" id="TIGR00254">
    <property type="entry name" value="GGDEF"/>
    <property type="match status" value="1"/>
</dbReference>
<dbReference type="GO" id="GO:0016020">
    <property type="term" value="C:membrane"/>
    <property type="evidence" value="ECO:0007669"/>
    <property type="project" value="InterPro"/>
</dbReference>